<feature type="region of interest" description="Disordered" evidence="1">
    <location>
        <begin position="183"/>
        <end position="459"/>
    </location>
</feature>
<accession>A0A388M043</accession>
<feature type="compositionally biased region" description="Basic and acidic residues" evidence="1">
    <location>
        <begin position="435"/>
        <end position="448"/>
    </location>
</feature>
<keyword evidence="3" id="KW-1185">Reference proteome</keyword>
<feature type="compositionally biased region" description="Acidic residues" evidence="1">
    <location>
        <begin position="295"/>
        <end position="327"/>
    </location>
</feature>
<gene>
    <name evidence="2" type="ORF">CBR_g46310</name>
</gene>
<sequence>MFLGMEWAIDWYGGIKQRGCGAVIFLKDDGGKFYVCGGSDSYNVDKFIGEEGYYDFHLTICFDSGGIEMPGNYKKVSLHLSRFASFGINAASMPPFDRSKKLKSVAMVGPIEFVKKTPCYKVASFKVKVNKDLELSTPFVPIGTANDVLTDILRTHKHGESRQGTLQSALTAGMQIAECGTRGKKVSQSGNVSANDKFHVPEGSGTDGGAQDGCSRRREKNKKAFKTDKTSSVSGSRSRLPAAALSCDNDGNNEEKTESDNRDVQSSGIRSPERIGRDDDDDKQSAEKGEGEGNSSDDDREESEDDEEQGKDESEEGEGEGEEGEYEDNTRTDDGFSARWHVNKDKGNLKESEGDDSSGDKEEDGVGIGTQPSSNSRKRKMEAGRYDGGEQSRTELLGLGASHNAFVQHLERESEKSAKGKRERKRHTKKAKKTVRVEGTKEVADSGDKGVGVDPRDDTVKAGKLQLPTFDTTTCFFLECGDDGNAVERP</sequence>
<feature type="compositionally biased region" description="Acidic residues" evidence="1">
    <location>
        <begin position="353"/>
        <end position="365"/>
    </location>
</feature>
<proteinExistence type="predicted"/>
<feature type="compositionally biased region" description="Basic and acidic residues" evidence="1">
    <location>
        <begin position="381"/>
        <end position="393"/>
    </location>
</feature>
<feature type="compositionally biased region" description="Basic and acidic residues" evidence="1">
    <location>
        <begin position="409"/>
        <end position="420"/>
    </location>
</feature>
<dbReference type="AlphaFoldDB" id="A0A388M043"/>
<organism evidence="2 3">
    <name type="scientific">Chara braunii</name>
    <name type="common">Braun's stonewort</name>
    <dbReference type="NCBI Taxonomy" id="69332"/>
    <lineage>
        <taxon>Eukaryota</taxon>
        <taxon>Viridiplantae</taxon>
        <taxon>Streptophyta</taxon>
        <taxon>Charophyceae</taxon>
        <taxon>Charales</taxon>
        <taxon>Characeae</taxon>
        <taxon>Chara</taxon>
    </lineage>
</organism>
<feature type="compositionally biased region" description="Basic and acidic residues" evidence="1">
    <location>
        <begin position="271"/>
        <end position="291"/>
    </location>
</feature>
<feature type="compositionally biased region" description="Basic and acidic residues" evidence="1">
    <location>
        <begin position="253"/>
        <end position="263"/>
    </location>
</feature>
<dbReference type="EMBL" id="BFEA01000641">
    <property type="protein sequence ID" value="GBG87944.1"/>
    <property type="molecule type" value="Genomic_DNA"/>
</dbReference>
<feature type="compositionally biased region" description="Basic residues" evidence="1">
    <location>
        <begin position="421"/>
        <end position="434"/>
    </location>
</feature>
<feature type="compositionally biased region" description="Basic and acidic residues" evidence="1">
    <location>
        <begin position="328"/>
        <end position="352"/>
    </location>
</feature>
<evidence type="ECO:0000256" key="1">
    <source>
        <dbReference type="SAM" id="MobiDB-lite"/>
    </source>
</evidence>
<protein>
    <submittedName>
        <fullName evidence="2">Uncharacterized protein</fullName>
    </submittedName>
</protein>
<comment type="caution">
    <text evidence="2">The sequence shown here is derived from an EMBL/GenBank/DDBJ whole genome shotgun (WGS) entry which is preliminary data.</text>
</comment>
<reference evidence="2 3" key="1">
    <citation type="journal article" date="2018" name="Cell">
        <title>The Chara Genome: Secondary Complexity and Implications for Plant Terrestrialization.</title>
        <authorList>
            <person name="Nishiyama T."/>
            <person name="Sakayama H."/>
            <person name="Vries J.D."/>
            <person name="Buschmann H."/>
            <person name="Saint-Marcoux D."/>
            <person name="Ullrich K.K."/>
            <person name="Haas F.B."/>
            <person name="Vanderstraeten L."/>
            <person name="Becker D."/>
            <person name="Lang D."/>
            <person name="Vosolsobe S."/>
            <person name="Rombauts S."/>
            <person name="Wilhelmsson P.K.I."/>
            <person name="Janitza P."/>
            <person name="Kern R."/>
            <person name="Heyl A."/>
            <person name="Rumpler F."/>
            <person name="Villalobos L.I.A.C."/>
            <person name="Clay J.M."/>
            <person name="Skokan R."/>
            <person name="Toyoda A."/>
            <person name="Suzuki Y."/>
            <person name="Kagoshima H."/>
            <person name="Schijlen E."/>
            <person name="Tajeshwar N."/>
            <person name="Catarino B."/>
            <person name="Hetherington A.J."/>
            <person name="Saltykova A."/>
            <person name="Bonnot C."/>
            <person name="Breuninger H."/>
            <person name="Symeonidi A."/>
            <person name="Radhakrishnan G.V."/>
            <person name="Van Nieuwerburgh F."/>
            <person name="Deforce D."/>
            <person name="Chang C."/>
            <person name="Karol K.G."/>
            <person name="Hedrich R."/>
            <person name="Ulvskov P."/>
            <person name="Glockner G."/>
            <person name="Delwiche C.F."/>
            <person name="Petrasek J."/>
            <person name="Van de Peer Y."/>
            <person name="Friml J."/>
            <person name="Beilby M."/>
            <person name="Dolan L."/>
            <person name="Kohara Y."/>
            <person name="Sugano S."/>
            <person name="Fujiyama A."/>
            <person name="Delaux P.-M."/>
            <person name="Quint M."/>
            <person name="TheiBen G."/>
            <person name="Hagemann M."/>
            <person name="Harholt J."/>
            <person name="Dunand C."/>
            <person name="Zachgo S."/>
            <person name="Langdale J."/>
            <person name="Maumus F."/>
            <person name="Straeten D.V.D."/>
            <person name="Gould S.B."/>
            <person name="Rensing S.A."/>
        </authorList>
    </citation>
    <scope>NUCLEOTIDE SEQUENCE [LARGE SCALE GENOMIC DNA]</scope>
    <source>
        <strain evidence="2 3">S276</strain>
    </source>
</reference>
<evidence type="ECO:0000313" key="2">
    <source>
        <dbReference type="EMBL" id="GBG87944.1"/>
    </source>
</evidence>
<dbReference type="Proteomes" id="UP000265515">
    <property type="component" value="Unassembled WGS sequence"/>
</dbReference>
<name>A0A388M043_CHABU</name>
<evidence type="ECO:0000313" key="3">
    <source>
        <dbReference type="Proteomes" id="UP000265515"/>
    </source>
</evidence>
<dbReference type="STRING" id="69332.A0A388M043"/>
<dbReference type="Gramene" id="GBG87944">
    <property type="protein sequence ID" value="GBG87944"/>
    <property type="gene ID" value="CBR_g46310"/>
</dbReference>